<keyword evidence="7" id="KW-1185">Reference proteome</keyword>
<protein>
    <recommendedName>
        <fullName evidence="5">F-box domain-containing protein</fullName>
    </recommendedName>
</protein>
<dbReference type="AlphaFoldDB" id="A0AAE0IP66"/>
<dbReference type="PANTHER" id="PTHR24123">
    <property type="entry name" value="ANKYRIN REPEAT-CONTAINING"/>
    <property type="match status" value="1"/>
</dbReference>
<evidence type="ECO:0000259" key="5">
    <source>
        <dbReference type="PROSITE" id="PS50181"/>
    </source>
</evidence>
<dbReference type="CDD" id="cd09917">
    <property type="entry name" value="F-box_SF"/>
    <property type="match status" value="1"/>
</dbReference>
<organism evidence="6 7">
    <name type="scientific">Cercophora scortea</name>
    <dbReference type="NCBI Taxonomy" id="314031"/>
    <lineage>
        <taxon>Eukaryota</taxon>
        <taxon>Fungi</taxon>
        <taxon>Dikarya</taxon>
        <taxon>Ascomycota</taxon>
        <taxon>Pezizomycotina</taxon>
        <taxon>Sordariomycetes</taxon>
        <taxon>Sordariomycetidae</taxon>
        <taxon>Sordariales</taxon>
        <taxon>Lasiosphaeriaceae</taxon>
        <taxon>Cercophora</taxon>
    </lineage>
</organism>
<dbReference type="SUPFAM" id="SSF48403">
    <property type="entry name" value="Ankyrin repeat"/>
    <property type="match status" value="2"/>
</dbReference>
<keyword evidence="2 3" id="KW-0040">ANK repeat</keyword>
<gene>
    <name evidence="6" type="ORF">B0T19DRAFT_476176</name>
</gene>
<feature type="domain" description="F-box" evidence="5">
    <location>
        <begin position="1"/>
        <end position="43"/>
    </location>
</feature>
<evidence type="ECO:0000313" key="7">
    <source>
        <dbReference type="Proteomes" id="UP001286456"/>
    </source>
</evidence>
<proteinExistence type="predicted"/>
<accession>A0AAE0IP66</accession>
<dbReference type="InterPro" id="IPR036770">
    <property type="entry name" value="Ankyrin_rpt-contain_sf"/>
</dbReference>
<dbReference type="SUPFAM" id="SSF81383">
    <property type="entry name" value="F-box domain"/>
    <property type="match status" value="1"/>
</dbReference>
<dbReference type="Proteomes" id="UP001286456">
    <property type="component" value="Unassembled WGS sequence"/>
</dbReference>
<reference evidence="6" key="1">
    <citation type="journal article" date="2023" name="Mol. Phylogenet. Evol.">
        <title>Genome-scale phylogeny and comparative genomics of the fungal order Sordariales.</title>
        <authorList>
            <person name="Hensen N."/>
            <person name="Bonometti L."/>
            <person name="Westerberg I."/>
            <person name="Brannstrom I.O."/>
            <person name="Guillou S."/>
            <person name="Cros-Aarteil S."/>
            <person name="Calhoun S."/>
            <person name="Haridas S."/>
            <person name="Kuo A."/>
            <person name="Mondo S."/>
            <person name="Pangilinan J."/>
            <person name="Riley R."/>
            <person name="LaButti K."/>
            <person name="Andreopoulos B."/>
            <person name="Lipzen A."/>
            <person name="Chen C."/>
            <person name="Yan M."/>
            <person name="Daum C."/>
            <person name="Ng V."/>
            <person name="Clum A."/>
            <person name="Steindorff A."/>
            <person name="Ohm R.A."/>
            <person name="Martin F."/>
            <person name="Silar P."/>
            <person name="Natvig D.O."/>
            <person name="Lalanne C."/>
            <person name="Gautier V."/>
            <person name="Ament-Velasquez S.L."/>
            <person name="Kruys A."/>
            <person name="Hutchinson M.I."/>
            <person name="Powell A.J."/>
            <person name="Barry K."/>
            <person name="Miller A.N."/>
            <person name="Grigoriev I.V."/>
            <person name="Debuchy R."/>
            <person name="Gladieux P."/>
            <person name="Hiltunen Thoren M."/>
            <person name="Johannesson H."/>
        </authorList>
    </citation>
    <scope>NUCLEOTIDE SEQUENCE</scope>
    <source>
        <strain evidence="6">SMH4131-1</strain>
    </source>
</reference>
<evidence type="ECO:0000313" key="6">
    <source>
        <dbReference type="EMBL" id="KAK3328598.1"/>
    </source>
</evidence>
<evidence type="ECO:0000256" key="4">
    <source>
        <dbReference type="SAM" id="MobiDB-lite"/>
    </source>
</evidence>
<dbReference type="SMART" id="SM00248">
    <property type="entry name" value="ANK"/>
    <property type="match status" value="7"/>
</dbReference>
<dbReference type="PROSITE" id="PS50297">
    <property type="entry name" value="ANK_REP_REGION"/>
    <property type="match status" value="1"/>
</dbReference>
<dbReference type="PROSITE" id="PS50181">
    <property type="entry name" value="FBOX"/>
    <property type="match status" value="1"/>
</dbReference>
<sequence>MANLPVELVLEIAGRLPGSDLVNLSATNRGLHALLKTEFLKRLKASAKEGPGALFWACFQGHTDAVKAMLDGGADPNLGFSRLQPYFDAYLSSEDSPQTSSRLKEAFKRIATSNGDSSFGSADYFETEDLTGFCRRYPLENSWRPRRWGYAVIAMGPSSSYQEFFNEVLRGECRHLITIINTRSAEYDLCNCHVYFPLHLAVFRGHLDIVKLLVEKGVRLDLPSRNLNTNYVHRPGLRFPQIWHDSTKYPAEDAMITPLAVAIQCGHAEIARYLLQVETNELPNVALSSLCQPTSPLHFATVAGSPEITRQLFEVCLLDVASINQRNYQGLPPIWLAYIHENWEAVSALQDVGSNIDHDLANGFTPLTHALMYGYFIQAKRLLDMGARLDVTMVEAPKVQDLIRTIPGRGRGTDEPDYDARVQMENDKFQGLRGLEIACCSVVCVVGCLRKEQEEEFYSLFSASLRESQLNDTKTHSNEDPLPEVYAPISRFNLDQKNRGVTAPGIVTFLFPRQGHRYDNDSHVYESDAETHWRYSKRSKYLARLLRLGADPNATDNFGNNLVELALAQWDFDSLLVIAKYNNKAAETFSQHWTLGKFMSYFIDSKTRPGEQYWQVICRQGLQAFVSLGLATERSIATHPLLGRLVATLVREGFPPTSPDGEESIKYFLHLEGLPVGFVDELVDGETLLHHAFEFINTPNTRVSDWHNYMAQILYAGADANRPGRLGVLPIVKAVWPCPRVGVDPWLVDVLLEHGAQVHLEGPPEGAPANMGPRAYENFNPVLKAIHAARRIDEMESPTSEDRSPSADNNEVNDGVTLDYDQEEDDYLYRCEVLVLLLGAHPLFRGPRAPSAALQDRYLKEAIASGNCRSVEILVTYGADPNKRLEDGNTVLLWAIKMLVDLSFPRLGTKSTYTQGLRISEFGCLIKNLLHHGAGIHAKDRTGKKLSTLEYLRELFVVKRKRCWGERRESVRDRLIGRDVDLLVEDRGGLAVEGRRKSGRSWKTYRENVVGYYVGRR</sequence>
<dbReference type="InterPro" id="IPR001810">
    <property type="entry name" value="F-box_dom"/>
</dbReference>
<feature type="repeat" description="ANK" evidence="3">
    <location>
        <begin position="193"/>
        <end position="225"/>
    </location>
</feature>
<dbReference type="Pfam" id="PF00023">
    <property type="entry name" value="Ank"/>
    <property type="match status" value="2"/>
</dbReference>
<evidence type="ECO:0000256" key="1">
    <source>
        <dbReference type="ARBA" id="ARBA00022737"/>
    </source>
</evidence>
<comment type="caution">
    <text evidence="6">The sequence shown here is derived from an EMBL/GenBank/DDBJ whole genome shotgun (WGS) entry which is preliminary data.</text>
</comment>
<reference evidence="6" key="2">
    <citation type="submission" date="2023-06" db="EMBL/GenBank/DDBJ databases">
        <authorList>
            <consortium name="Lawrence Berkeley National Laboratory"/>
            <person name="Haridas S."/>
            <person name="Hensen N."/>
            <person name="Bonometti L."/>
            <person name="Westerberg I."/>
            <person name="Brannstrom I.O."/>
            <person name="Guillou S."/>
            <person name="Cros-Aarteil S."/>
            <person name="Calhoun S."/>
            <person name="Kuo A."/>
            <person name="Mondo S."/>
            <person name="Pangilinan J."/>
            <person name="Riley R."/>
            <person name="Labutti K."/>
            <person name="Andreopoulos B."/>
            <person name="Lipzen A."/>
            <person name="Chen C."/>
            <person name="Yanf M."/>
            <person name="Daum C."/>
            <person name="Ng V."/>
            <person name="Clum A."/>
            <person name="Steindorff A."/>
            <person name="Ohm R."/>
            <person name="Martin F."/>
            <person name="Silar P."/>
            <person name="Natvig D."/>
            <person name="Lalanne C."/>
            <person name="Gautier V."/>
            <person name="Ament-Velasquez S.L."/>
            <person name="Kruys A."/>
            <person name="Hutchinson M.I."/>
            <person name="Powell A.J."/>
            <person name="Barry K."/>
            <person name="Miller A.N."/>
            <person name="Grigoriev I.V."/>
            <person name="Debuchy R."/>
            <person name="Gladieux P."/>
            <person name="Thoren M.H."/>
            <person name="Johannesson H."/>
        </authorList>
    </citation>
    <scope>NUCLEOTIDE SEQUENCE</scope>
    <source>
        <strain evidence="6">SMH4131-1</strain>
    </source>
</reference>
<feature type="compositionally biased region" description="Basic and acidic residues" evidence="4">
    <location>
        <begin position="794"/>
        <end position="805"/>
    </location>
</feature>
<dbReference type="InterPro" id="IPR051165">
    <property type="entry name" value="Multifunctional_ANK_Repeat"/>
</dbReference>
<evidence type="ECO:0000256" key="2">
    <source>
        <dbReference type="ARBA" id="ARBA00023043"/>
    </source>
</evidence>
<dbReference type="InterPro" id="IPR036047">
    <property type="entry name" value="F-box-like_dom_sf"/>
</dbReference>
<evidence type="ECO:0000256" key="3">
    <source>
        <dbReference type="PROSITE-ProRule" id="PRU00023"/>
    </source>
</evidence>
<feature type="region of interest" description="Disordered" evidence="4">
    <location>
        <begin position="794"/>
        <end position="814"/>
    </location>
</feature>
<dbReference type="EMBL" id="JAUEPO010000003">
    <property type="protein sequence ID" value="KAK3328598.1"/>
    <property type="molecule type" value="Genomic_DNA"/>
</dbReference>
<dbReference type="Gene3D" id="1.25.40.20">
    <property type="entry name" value="Ankyrin repeat-containing domain"/>
    <property type="match status" value="4"/>
</dbReference>
<dbReference type="InterPro" id="IPR002110">
    <property type="entry name" value="Ankyrin_rpt"/>
</dbReference>
<dbReference type="PROSITE" id="PS50088">
    <property type="entry name" value="ANK_REPEAT"/>
    <property type="match status" value="1"/>
</dbReference>
<name>A0AAE0IP66_9PEZI</name>
<keyword evidence="1" id="KW-0677">Repeat</keyword>
<dbReference type="PANTHER" id="PTHR24123:SF33">
    <property type="entry name" value="PROTEIN HOS4"/>
    <property type="match status" value="1"/>
</dbReference>